<evidence type="ECO:0000259" key="1">
    <source>
        <dbReference type="PROSITE" id="PS51199"/>
    </source>
</evidence>
<dbReference type="InterPro" id="IPR007694">
    <property type="entry name" value="DNA_helicase_DnaB-like_C"/>
</dbReference>
<dbReference type="Gene3D" id="3.40.50.300">
    <property type="entry name" value="P-loop containing nucleotide triphosphate hydrolases"/>
    <property type="match status" value="1"/>
</dbReference>
<organism evidence="2 3">
    <name type="scientific">Candidatus Enterococcus moelleringii</name>
    <dbReference type="NCBI Taxonomy" id="2815325"/>
    <lineage>
        <taxon>Bacteria</taxon>
        <taxon>Bacillati</taxon>
        <taxon>Bacillota</taxon>
        <taxon>Bacilli</taxon>
        <taxon>Lactobacillales</taxon>
        <taxon>Enterococcaceae</taxon>
        <taxon>Enterococcus</taxon>
    </lineage>
</organism>
<feature type="domain" description="SF4 helicase" evidence="1">
    <location>
        <begin position="156"/>
        <end position="422"/>
    </location>
</feature>
<evidence type="ECO:0000313" key="2">
    <source>
        <dbReference type="EMBL" id="MBO1306539.1"/>
    </source>
</evidence>
<dbReference type="SUPFAM" id="SSF52540">
    <property type="entry name" value="P-loop containing nucleoside triphosphate hydrolases"/>
    <property type="match status" value="1"/>
</dbReference>
<reference evidence="2 3" key="1">
    <citation type="submission" date="2021-03" db="EMBL/GenBank/DDBJ databases">
        <title>Enterococcal diversity collection.</title>
        <authorList>
            <person name="Gilmore M.S."/>
            <person name="Schwartzman J."/>
            <person name="Van Tyne D."/>
            <person name="Martin M."/>
            <person name="Earl A.M."/>
            <person name="Manson A.L."/>
            <person name="Straub T."/>
            <person name="Salamzade R."/>
            <person name="Saavedra J."/>
            <person name="Lebreton F."/>
            <person name="Prichula J."/>
            <person name="Schaufler K."/>
            <person name="Gaca A."/>
            <person name="Sgardioli B."/>
            <person name="Wagenaar J."/>
            <person name="Strong T."/>
        </authorList>
    </citation>
    <scope>NUCLEOTIDE SEQUENCE [LARGE SCALE GENOMIC DNA]</scope>
    <source>
        <strain evidence="2 3">669A</strain>
    </source>
</reference>
<gene>
    <name evidence="2" type="ORF">JZO70_10220</name>
</gene>
<dbReference type="Proteomes" id="UP000664601">
    <property type="component" value="Unassembled WGS sequence"/>
</dbReference>
<keyword evidence="3" id="KW-1185">Reference proteome</keyword>
<proteinExistence type="predicted"/>
<dbReference type="Pfam" id="PF03796">
    <property type="entry name" value="DnaB_C"/>
    <property type="match status" value="1"/>
</dbReference>
<comment type="caution">
    <text evidence="2">The sequence shown here is derived from an EMBL/GenBank/DDBJ whole genome shotgun (WGS) entry which is preliminary data.</text>
</comment>
<sequence length="430" mass="49285">MNQEFNYEMRLAGDLLCHPKRIIDLDVNLSWFKMESIKEIIRAIKETNGSEKAVEDIMRRIKANNPLSTMDTDQLLILKDPAENLREDISQFFADQIHKQYVQQKLIETAERYAKEPKQSLLDYIAELKEEQEELLSEQDDGDILKGLNEFISRMEESTSPFVETFGGDLDKYLGGGLVGGSLYVIGARPAVGKTAMALNLADNIVSKNEGVTVGYFSLEMPLDQMMNRYVAKRSRINSYHLRNPMRFREAFPKEDRVKAIETYKRIAQLPIKIYTAQSYRNLNKIIRTIKRNASSGEYVPIIDHALLIDAGLAKNDRRLNMIEITKRLKGLSNELNIPIVLLTQLNREVDKVTKKPVLADLQESASFEQDANVVMLLYLEDLADRSKLWVNIAKNRDGNVGELPFKLIGRYADFSFDYDRYRSKGGAKR</sequence>
<protein>
    <recommendedName>
        <fullName evidence="1">SF4 helicase domain-containing protein</fullName>
    </recommendedName>
</protein>
<dbReference type="InterPro" id="IPR027417">
    <property type="entry name" value="P-loop_NTPase"/>
</dbReference>
<accession>A0ABS3LA85</accession>
<dbReference type="PANTHER" id="PTHR30153:SF2">
    <property type="entry name" value="REPLICATIVE DNA HELICASE"/>
    <property type="match status" value="1"/>
</dbReference>
<dbReference type="RefSeq" id="WP_207673467.1">
    <property type="nucleotide sequence ID" value="NZ_JAFREM010000016.1"/>
</dbReference>
<dbReference type="EMBL" id="JAFREM010000016">
    <property type="protein sequence ID" value="MBO1306539.1"/>
    <property type="molecule type" value="Genomic_DNA"/>
</dbReference>
<dbReference type="PROSITE" id="PS51199">
    <property type="entry name" value="SF4_HELICASE"/>
    <property type="match status" value="1"/>
</dbReference>
<evidence type="ECO:0000313" key="3">
    <source>
        <dbReference type="Proteomes" id="UP000664601"/>
    </source>
</evidence>
<dbReference type="PANTHER" id="PTHR30153">
    <property type="entry name" value="REPLICATIVE DNA HELICASE DNAB"/>
    <property type="match status" value="1"/>
</dbReference>
<name>A0ABS3LA85_9ENTE</name>